<feature type="compositionally biased region" description="Basic and acidic residues" evidence="1">
    <location>
        <begin position="75"/>
        <end position="87"/>
    </location>
</feature>
<evidence type="ECO:0008006" key="5">
    <source>
        <dbReference type="Google" id="ProtNLM"/>
    </source>
</evidence>
<evidence type="ECO:0000313" key="4">
    <source>
        <dbReference type="Proteomes" id="UP000823872"/>
    </source>
</evidence>
<reference evidence="3" key="2">
    <citation type="submission" date="2025-08" db="UniProtKB">
        <authorList>
            <consortium name="Ensembl"/>
        </authorList>
    </citation>
    <scope>IDENTIFICATION</scope>
    <source>
        <strain evidence="3">breed Abyssinian</strain>
    </source>
</reference>
<feature type="compositionally biased region" description="Basic and acidic residues" evidence="1">
    <location>
        <begin position="28"/>
        <end position="39"/>
    </location>
</feature>
<dbReference type="Proteomes" id="UP000823872">
    <property type="component" value="Chromosome X"/>
</dbReference>
<dbReference type="GeneTree" id="ENSGT00390000007430"/>
<feature type="transmembrane region" description="Helical" evidence="2">
    <location>
        <begin position="214"/>
        <end position="235"/>
    </location>
</feature>
<feature type="transmembrane region" description="Helical" evidence="2">
    <location>
        <begin position="265"/>
        <end position="282"/>
    </location>
</feature>
<keyword evidence="2" id="KW-1133">Transmembrane helix</keyword>
<reference evidence="3 4" key="1">
    <citation type="submission" date="2021-02" db="EMBL/GenBank/DDBJ databases">
        <title>Safari Cat Assemblies.</title>
        <authorList>
            <person name="Bredemeyer K.R."/>
            <person name="Murphy W.J."/>
        </authorList>
    </citation>
    <scope>NUCLEOTIDE SEQUENCE [LARGE SCALE GENOMIC DNA]</scope>
</reference>
<dbReference type="Pfam" id="PF14808">
    <property type="entry name" value="TMEM164"/>
    <property type="match status" value="1"/>
</dbReference>
<feature type="transmembrane region" description="Helical" evidence="2">
    <location>
        <begin position="183"/>
        <end position="202"/>
    </location>
</feature>
<dbReference type="PANTHER" id="PTHR20948">
    <property type="entry name" value="TRANSMEMBRANE PROTEIN 164"/>
    <property type="match status" value="1"/>
</dbReference>
<feature type="transmembrane region" description="Helical" evidence="2">
    <location>
        <begin position="242"/>
        <end position="259"/>
    </location>
</feature>
<gene>
    <name evidence="3" type="primary">TMEM164</name>
</gene>
<dbReference type="Ensembl" id="ENSFCTT00005029300.1">
    <property type="protein sequence ID" value="ENSFCTP00005019179.1"/>
    <property type="gene ID" value="ENSFCTG00005010459.1"/>
</dbReference>
<feature type="transmembrane region" description="Helical" evidence="2">
    <location>
        <begin position="128"/>
        <end position="150"/>
    </location>
</feature>
<accession>A0ABI7X9G3</accession>
<keyword evidence="4" id="KW-1185">Reference proteome</keyword>
<keyword evidence="2" id="KW-0812">Transmembrane</keyword>
<reference evidence="3" key="3">
    <citation type="submission" date="2025-09" db="UniProtKB">
        <authorList>
            <consortium name="Ensembl"/>
        </authorList>
    </citation>
    <scope>IDENTIFICATION</scope>
    <source>
        <strain evidence="3">breed Abyssinian</strain>
    </source>
</reference>
<proteinExistence type="predicted"/>
<organism evidence="3 4">
    <name type="scientific">Felis catus</name>
    <name type="common">Cat</name>
    <name type="synonym">Felis silvestris catus</name>
    <dbReference type="NCBI Taxonomy" id="9685"/>
    <lineage>
        <taxon>Eukaryota</taxon>
        <taxon>Metazoa</taxon>
        <taxon>Chordata</taxon>
        <taxon>Craniata</taxon>
        <taxon>Vertebrata</taxon>
        <taxon>Euteleostomi</taxon>
        <taxon>Mammalia</taxon>
        <taxon>Eutheria</taxon>
        <taxon>Laurasiatheria</taxon>
        <taxon>Carnivora</taxon>
        <taxon>Feliformia</taxon>
        <taxon>Felidae</taxon>
        <taxon>Felinae</taxon>
        <taxon>Felis</taxon>
    </lineage>
</organism>
<dbReference type="PANTHER" id="PTHR20948:SF2">
    <property type="entry name" value="TRANSMEMBRANE PROTEIN 164"/>
    <property type="match status" value="1"/>
</dbReference>
<evidence type="ECO:0000313" key="3">
    <source>
        <dbReference type="Ensembl" id="ENSFCTP00005019179.1"/>
    </source>
</evidence>
<evidence type="ECO:0000256" key="2">
    <source>
        <dbReference type="SAM" id="Phobius"/>
    </source>
</evidence>
<evidence type="ECO:0000256" key="1">
    <source>
        <dbReference type="SAM" id="MobiDB-lite"/>
    </source>
</evidence>
<name>A0ABI7X9G3_FELCA</name>
<sequence length="402" mass="43510">MPEGVGGGERLRGTPPGGGGGGRRRRRGGGEREGKKEEASAAAAGGGRRGGGAARCGGGGGGGGSCGRRGSRAPGRGERGERGRRAAAEPGPRAELPIGQRLLSTLPRWWPLEKRGGLPRQPWGQQRLLESVVVLTLALLEILVALRHILRQTKEDGRGGRGCQPEQVTQRPEEGKESLSKNLLLVALCLTFGVEVGFKFATKTVIYLLNPCHLVTMMHIFLLACPPCPGAIVVFKLQMHMLNGALLALLFPVVNTRLLPFELEIYYIQHVMLYVVPIYLLWKGDYRVQFIWSNAWMEGKPDLGLCSVAENRNPISMAIVGSCHPGLYLLGSEGLQKLEIKASHLERAQRCLHPRAPQQFPVGPSLNWPHVLLPLQRLADPGPGKFGSVPLLSPPFGLLHKS</sequence>
<feature type="compositionally biased region" description="Gly residues" evidence="1">
    <location>
        <begin position="44"/>
        <end position="67"/>
    </location>
</feature>
<keyword evidence="2" id="KW-0472">Membrane</keyword>
<dbReference type="InterPro" id="IPR026508">
    <property type="entry name" value="TMEM164"/>
</dbReference>
<feature type="region of interest" description="Disordered" evidence="1">
    <location>
        <begin position="1"/>
        <end position="94"/>
    </location>
</feature>
<feature type="region of interest" description="Disordered" evidence="1">
    <location>
        <begin position="155"/>
        <end position="175"/>
    </location>
</feature>
<protein>
    <recommendedName>
        <fullName evidence="5">Transmembrane protein 164</fullName>
    </recommendedName>
</protein>